<dbReference type="InterPro" id="IPR003382">
    <property type="entry name" value="Flavoprotein"/>
</dbReference>
<dbReference type="InterPro" id="IPR036551">
    <property type="entry name" value="Flavin_trans-like"/>
</dbReference>
<evidence type="ECO:0000256" key="6">
    <source>
        <dbReference type="ARBA" id="ARBA00060793"/>
    </source>
</evidence>
<dbReference type="EMBL" id="FOMB01000075">
    <property type="protein sequence ID" value="SFD47548.1"/>
    <property type="molecule type" value="Genomic_DNA"/>
</dbReference>
<protein>
    <recommendedName>
        <fullName evidence="7">Flavin prenyltransferase UbiX</fullName>
        <ecNumber evidence="7">2.5.1.129</ecNumber>
    </recommendedName>
</protein>
<dbReference type="EC" id="2.5.1.129" evidence="7"/>
<evidence type="ECO:0000259" key="8">
    <source>
        <dbReference type="Pfam" id="PF02441"/>
    </source>
</evidence>
<dbReference type="Pfam" id="PF02441">
    <property type="entry name" value="Flavoprotein"/>
    <property type="match status" value="1"/>
</dbReference>
<dbReference type="GO" id="GO:0106141">
    <property type="term" value="F:flavin prenyltransferase activity"/>
    <property type="evidence" value="ECO:0007669"/>
    <property type="project" value="UniProtKB-EC"/>
</dbReference>
<dbReference type="EMBL" id="LAPV01000014">
    <property type="protein sequence ID" value="KKC34574.1"/>
    <property type="molecule type" value="Genomic_DNA"/>
</dbReference>
<feature type="binding site" evidence="7">
    <location>
        <position position="170"/>
    </location>
    <ligand>
        <name>dimethylallyl phosphate</name>
        <dbReference type="ChEBI" id="CHEBI:88052"/>
    </ligand>
</feature>
<accession>A0A0F5Q3E0</accession>
<evidence type="ECO:0000256" key="3">
    <source>
        <dbReference type="ARBA" id="ARBA00022643"/>
    </source>
</evidence>
<evidence type="ECO:0000313" key="9">
    <source>
        <dbReference type="EMBL" id="KKC34574.1"/>
    </source>
</evidence>
<evidence type="ECO:0000256" key="4">
    <source>
        <dbReference type="ARBA" id="ARBA00022679"/>
    </source>
</evidence>
<dbReference type="RefSeq" id="WP_046169376.1">
    <property type="nucleotide sequence ID" value="NZ_FOMB01000075.1"/>
</dbReference>
<dbReference type="HAMAP" id="MF_01984">
    <property type="entry name" value="ubiX_pad"/>
    <property type="match status" value="1"/>
</dbReference>
<feature type="binding site" evidence="7">
    <location>
        <begin position="10"/>
        <end position="12"/>
    </location>
    <ligand>
        <name>FMN</name>
        <dbReference type="ChEBI" id="CHEBI:58210"/>
    </ligand>
</feature>
<dbReference type="Proteomes" id="UP000182258">
    <property type="component" value="Unassembled WGS sequence"/>
</dbReference>
<dbReference type="NCBIfam" id="NF004685">
    <property type="entry name" value="PRK06029.1"/>
    <property type="match status" value="1"/>
</dbReference>
<dbReference type="Proteomes" id="UP000033519">
    <property type="component" value="Unassembled WGS sequence"/>
</dbReference>
<keyword evidence="4 7" id="KW-0808">Transferase</keyword>
<keyword evidence="2 7" id="KW-0285">Flavoprotein</keyword>
<keyword evidence="3 7" id="KW-0288">FMN</keyword>
<comment type="function">
    <text evidence="7">Flavin prenyltransferase that catalyzes the synthesis of the prenylated FMN cofactor (prenyl-FMN) for 4-hydroxy-3-polyprenylbenzoic acid decarboxylase UbiD. The prenyltransferase is metal-independent and links a dimethylallyl moiety from dimethylallyl monophosphate (DMAP) to the flavin N5 and C6 atoms of FMN.</text>
</comment>
<evidence type="ECO:0000256" key="1">
    <source>
        <dbReference type="ARBA" id="ARBA00022602"/>
    </source>
</evidence>
<evidence type="ECO:0000313" key="12">
    <source>
        <dbReference type="Proteomes" id="UP000182258"/>
    </source>
</evidence>
<feature type="binding site" evidence="7">
    <location>
        <begin position="89"/>
        <end position="92"/>
    </location>
    <ligand>
        <name>FMN</name>
        <dbReference type="ChEBI" id="CHEBI:58210"/>
    </ligand>
</feature>
<feature type="binding site" evidence="7">
    <location>
        <position position="37"/>
    </location>
    <ligand>
        <name>FMN</name>
        <dbReference type="ChEBI" id="CHEBI:58210"/>
    </ligand>
</feature>
<dbReference type="SUPFAM" id="SSF52507">
    <property type="entry name" value="Homo-oligomeric flavin-containing Cys decarboxylases, HFCD"/>
    <property type="match status" value="1"/>
</dbReference>
<sequence length="188" mass="19801">MTRVVVAMTGASGAAIGLRVLELLRTLPGMQTHLVLSAAAERTLAHEVGVEAAERARMLAHVAHAIDDIGASIASGSFASAGMLVVPCSMHSLGAIAAGIADNLIVRAADVHLKERRRLVLMTRETPLHLGHLRNMVAVTEMGAIVMPPVPAFYNLPLSVDDIVDQLAARAIDLLGMPGSPLAREWRG</sequence>
<dbReference type="Gene3D" id="3.40.50.1950">
    <property type="entry name" value="Flavin prenyltransferase-like"/>
    <property type="match status" value="1"/>
</dbReference>
<evidence type="ECO:0000313" key="10">
    <source>
        <dbReference type="EMBL" id="SFD47548.1"/>
    </source>
</evidence>
<comment type="catalytic activity">
    <reaction evidence="5 7">
        <text>dimethylallyl phosphate + FMNH2 = prenylated FMNH2 + phosphate</text>
        <dbReference type="Rhea" id="RHEA:37743"/>
        <dbReference type="ChEBI" id="CHEBI:43474"/>
        <dbReference type="ChEBI" id="CHEBI:57618"/>
        <dbReference type="ChEBI" id="CHEBI:87467"/>
        <dbReference type="ChEBI" id="CHEBI:88052"/>
        <dbReference type="EC" id="2.5.1.129"/>
    </reaction>
</comment>
<evidence type="ECO:0000256" key="5">
    <source>
        <dbReference type="ARBA" id="ARBA00050612"/>
    </source>
</evidence>
<keyword evidence="11" id="KW-1185">Reference proteome</keyword>
<dbReference type="NCBIfam" id="TIGR00421">
    <property type="entry name" value="ubiX_pad"/>
    <property type="match status" value="1"/>
</dbReference>
<proteinExistence type="inferred from homology"/>
<dbReference type="FunFam" id="3.40.50.1950:FF:000001">
    <property type="entry name" value="Flavin prenyltransferase UbiX"/>
    <property type="match status" value="1"/>
</dbReference>
<reference evidence="9 11" key="1">
    <citation type="submission" date="2015-03" db="EMBL/GenBank/DDBJ databases">
        <authorList>
            <person name="Lepp D."/>
            <person name="Hassan Y.I."/>
            <person name="Li X.-Z."/>
            <person name="Zhou T."/>
        </authorList>
    </citation>
    <scope>NUCLEOTIDE SEQUENCE [LARGE SCALE GENOMIC DNA]</scope>
    <source>
        <strain evidence="9 11">Cr7-05</strain>
    </source>
</reference>
<dbReference type="STRING" id="728005.SAMN04488059_1753"/>
<dbReference type="PATRIC" id="fig|728005.3.peg.1206"/>
<organism evidence="10 12">
    <name type="scientific">Devosia psychrophila</name>
    <dbReference type="NCBI Taxonomy" id="728005"/>
    <lineage>
        <taxon>Bacteria</taxon>
        <taxon>Pseudomonadati</taxon>
        <taxon>Pseudomonadota</taxon>
        <taxon>Alphaproteobacteria</taxon>
        <taxon>Hyphomicrobiales</taxon>
        <taxon>Devosiaceae</taxon>
        <taxon>Devosia</taxon>
    </lineage>
</organism>
<comment type="similarity">
    <text evidence="6 7">Belongs to the UbiX/PAD1 family.</text>
</comment>
<evidence type="ECO:0000256" key="7">
    <source>
        <dbReference type="HAMAP-Rule" id="MF_01984"/>
    </source>
</evidence>
<evidence type="ECO:0000313" key="11">
    <source>
        <dbReference type="Proteomes" id="UP000033519"/>
    </source>
</evidence>
<name>A0A0F5Q3E0_9HYPH</name>
<dbReference type="AlphaFoldDB" id="A0A0F5Q3E0"/>
<feature type="binding site" evidence="7">
    <location>
        <position position="124"/>
    </location>
    <ligand>
        <name>FMN</name>
        <dbReference type="ChEBI" id="CHEBI:58210"/>
    </ligand>
</feature>
<dbReference type="OrthoDB" id="9781577at2"/>
<gene>
    <name evidence="7" type="primary">ubiX</name>
    <name evidence="10" type="ORF">SAMN04488059_1753</name>
    <name evidence="9" type="ORF">WH91_02145</name>
</gene>
<evidence type="ECO:0000256" key="2">
    <source>
        <dbReference type="ARBA" id="ARBA00022630"/>
    </source>
</evidence>
<reference evidence="10 12" key="2">
    <citation type="submission" date="2016-10" db="EMBL/GenBank/DDBJ databases">
        <authorList>
            <person name="de Groot N.N."/>
        </authorList>
    </citation>
    <scope>NUCLEOTIDE SEQUENCE [LARGE SCALE GENOMIC DNA]</scope>
    <source>
        <strain evidence="10 12">CGMCC 1.10210</strain>
    </source>
</reference>
<feature type="domain" description="Flavoprotein" evidence="8">
    <location>
        <begin position="3"/>
        <end position="167"/>
    </location>
</feature>
<keyword evidence="1 7" id="KW-0637">Prenyltransferase</keyword>
<feature type="binding site" evidence="7">
    <location>
        <position position="154"/>
    </location>
    <ligand>
        <name>dimethylallyl phosphate</name>
        <dbReference type="ChEBI" id="CHEBI:88052"/>
    </ligand>
</feature>
<dbReference type="InterPro" id="IPR004507">
    <property type="entry name" value="UbiX-like"/>
</dbReference>
<comment type="caution">
    <text evidence="7">Lacks conserved residue(s) required for the propagation of feature annotation.</text>
</comment>